<gene>
    <name evidence="1" type="ORF">J2Z77_001751</name>
</gene>
<sequence>MAVEASEARAVLDEFTRDGRLSPSSLERAEWGTWDRVAPGWVLLLSLKALVLFRWEEGRTGPELLPDVPAGMSRNESDNLIEMLRGSLSAAAVARTTGGLTLERVLSLLVCVIADEAMTHQEVDTLLESAVALNEEALQAADLSRPLYRGTDVGPWDVSETDWEAMGLLDLGGLKVPRTEVSKVDLNSLDSDTEVLAAAVLFRGTTASLQLQAFPTSSGEPGWGTICDRLEANLRSRGAEVERWSERVGVELRAVVPVVSETRGRDRMTVRYIGCDGPGWVLRGVIGGAPALPGSRDDWAYGCFQGVVVDPAFVVPSVAPAWPAVGDPLRSRDRSGIIPLRFPE</sequence>
<protein>
    <recommendedName>
        <fullName evidence="3">DUF3710 domain-containing protein</fullName>
    </recommendedName>
</protein>
<comment type="caution">
    <text evidence="1">The sequence shown here is derived from an EMBL/GenBank/DDBJ whole genome shotgun (WGS) entry which is preliminary data.</text>
</comment>
<proteinExistence type="predicted"/>
<name>A0ABS4L3B2_STRAV</name>
<keyword evidence="2" id="KW-1185">Reference proteome</keyword>
<accession>A0ABS4L3B2</accession>
<evidence type="ECO:0008006" key="3">
    <source>
        <dbReference type="Google" id="ProtNLM"/>
    </source>
</evidence>
<dbReference type="EMBL" id="JAGGLQ010000002">
    <property type="protein sequence ID" value="MBP2035964.1"/>
    <property type="molecule type" value="Genomic_DNA"/>
</dbReference>
<dbReference type="RefSeq" id="WP_189967684.1">
    <property type="nucleotide sequence ID" value="NZ_BMVL01000004.1"/>
</dbReference>
<evidence type="ECO:0000313" key="2">
    <source>
        <dbReference type="Proteomes" id="UP001519310"/>
    </source>
</evidence>
<dbReference type="InterPro" id="IPR022183">
    <property type="entry name" value="DUF3710"/>
</dbReference>
<organism evidence="1 2">
    <name type="scientific">Streptomyces avidinii</name>
    <dbReference type="NCBI Taxonomy" id="1895"/>
    <lineage>
        <taxon>Bacteria</taxon>
        <taxon>Bacillati</taxon>
        <taxon>Actinomycetota</taxon>
        <taxon>Actinomycetes</taxon>
        <taxon>Kitasatosporales</taxon>
        <taxon>Streptomycetaceae</taxon>
        <taxon>Streptomyces</taxon>
    </lineage>
</organism>
<dbReference type="Proteomes" id="UP001519310">
    <property type="component" value="Unassembled WGS sequence"/>
</dbReference>
<dbReference type="Pfam" id="PF12502">
    <property type="entry name" value="DUF3710"/>
    <property type="match status" value="1"/>
</dbReference>
<evidence type="ECO:0000313" key="1">
    <source>
        <dbReference type="EMBL" id="MBP2035964.1"/>
    </source>
</evidence>
<reference evidence="1 2" key="1">
    <citation type="submission" date="2021-03" db="EMBL/GenBank/DDBJ databases">
        <title>Genomic Encyclopedia of Type Strains, Phase IV (KMG-IV): sequencing the most valuable type-strain genomes for metagenomic binning, comparative biology and taxonomic classification.</title>
        <authorList>
            <person name="Goeker M."/>
        </authorList>
    </citation>
    <scope>NUCLEOTIDE SEQUENCE [LARGE SCALE GENOMIC DNA]</scope>
    <source>
        <strain evidence="1 2">DSM 40526</strain>
    </source>
</reference>